<keyword evidence="2" id="KW-1185">Reference proteome</keyword>
<evidence type="ECO:0000313" key="2">
    <source>
        <dbReference type="Proteomes" id="UP000030686"/>
    </source>
</evidence>
<name>W6PQ11_PENRF</name>
<organism evidence="1 2">
    <name type="scientific">Penicillium roqueforti (strain FM164)</name>
    <dbReference type="NCBI Taxonomy" id="1365484"/>
    <lineage>
        <taxon>Eukaryota</taxon>
        <taxon>Fungi</taxon>
        <taxon>Dikarya</taxon>
        <taxon>Ascomycota</taxon>
        <taxon>Pezizomycotina</taxon>
        <taxon>Eurotiomycetes</taxon>
        <taxon>Eurotiomycetidae</taxon>
        <taxon>Eurotiales</taxon>
        <taxon>Aspergillaceae</taxon>
        <taxon>Penicillium</taxon>
    </lineage>
</organism>
<dbReference type="AlphaFoldDB" id="W6PQ11"/>
<protein>
    <submittedName>
        <fullName evidence="1">Genomic scaffold, ProqFM164S01</fullName>
    </submittedName>
</protein>
<sequence length="48" mass="4938">MTLAPGGIRVDDYNVSFTDAALSLAISRSGSSSISIKASFRYGGSGRP</sequence>
<proteinExistence type="predicted"/>
<reference evidence="1" key="1">
    <citation type="journal article" date="2014" name="Nat. Commun.">
        <title>Multiple recent horizontal transfers of a large genomic region in cheese making fungi.</title>
        <authorList>
            <person name="Cheeseman K."/>
            <person name="Ropars J."/>
            <person name="Renault P."/>
            <person name="Dupont J."/>
            <person name="Gouzy J."/>
            <person name="Branca A."/>
            <person name="Abraham A.L."/>
            <person name="Ceppi M."/>
            <person name="Conseiller E."/>
            <person name="Debuchy R."/>
            <person name="Malagnac F."/>
            <person name="Goarin A."/>
            <person name="Silar P."/>
            <person name="Lacoste S."/>
            <person name="Sallet E."/>
            <person name="Bensimon A."/>
            <person name="Giraud T."/>
            <person name="Brygoo Y."/>
        </authorList>
    </citation>
    <scope>NUCLEOTIDE SEQUENCE [LARGE SCALE GENOMIC DNA]</scope>
    <source>
        <strain evidence="1">FM164</strain>
    </source>
</reference>
<accession>W6PQ11</accession>
<dbReference type="EMBL" id="HG792015">
    <property type="protein sequence ID" value="CDM26258.1"/>
    <property type="molecule type" value="Genomic_DNA"/>
</dbReference>
<gene>
    <name evidence="1" type="ORF">PROQFM164_S01g000067</name>
</gene>
<dbReference type="Proteomes" id="UP000030686">
    <property type="component" value="Unassembled WGS sequence"/>
</dbReference>
<evidence type="ECO:0000313" key="1">
    <source>
        <dbReference type="EMBL" id="CDM26258.1"/>
    </source>
</evidence>